<dbReference type="PANTHER" id="PTHR15193:SF2">
    <property type="match status" value="1"/>
</dbReference>
<accession>A0A3P9HAB7</accession>
<dbReference type="SUPFAM" id="SSF48726">
    <property type="entry name" value="Immunoglobulin"/>
    <property type="match status" value="1"/>
</dbReference>
<organism evidence="3 4">
    <name type="scientific">Oryzias latipes</name>
    <name type="common">Japanese rice fish</name>
    <name type="synonym">Japanese killifish</name>
    <dbReference type="NCBI Taxonomy" id="8090"/>
    <lineage>
        <taxon>Eukaryota</taxon>
        <taxon>Metazoa</taxon>
        <taxon>Chordata</taxon>
        <taxon>Craniata</taxon>
        <taxon>Vertebrata</taxon>
        <taxon>Euteleostomi</taxon>
        <taxon>Actinopterygii</taxon>
        <taxon>Neopterygii</taxon>
        <taxon>Teleostei</taxon>
        <taxon>Neoteleostei</taxon>
        <taxon>Acanthomorphata</taxon>
        <taxon>Ovalentaria</taxon>
        <taxon>Atherinomorphae</taxon>
        <taxon>Beloniformes</taxon>
        <taxon>Adrianichthyidae</taxon>
        <taxon>Oryziinae</taxon>
        <taxon>Oryzias</taxon>
    </lineage>
</organism>
<keyword evidence="1" id="KW-1133">Transmembrane helix</keyword>
<proteinExistence type="predicted"/>
<dbReference type="AlphaFoldDB" id="A0A3P9HAB7"/>
<feature type="domain" description="Ig-like" evidence="2">
    <location>
        <begin position="59"/>
        <end position="146"/>
    </location>
</feature>
<reference key="1">
    <citation type="journal article" date="2007" name="Nature">
        <title>The medaka draft genome and insights into vertebrate genome evolution.</title>
        <authorList>
            <person name="Kasahara M."/>
            <person name="Naruse K."/>
            <person name="Sasaki S."/>
            <person name="Nakatani Y."/>
            <person name="Qu W."/>
            <person name="Ahsan B."/>
            <person name="Yamada T."/>
            <person name="Nagayasu Y."/>
            <person name="Doi K."/>
            <person name="Kasai Y."/>
            <person name="Jindo T."/>
            <person name="Kobayashi D."/>
            <person name="Shimada A."/>
            <person name="Toyoda A."/>
            <person name="Kuroki Y."/>
            <person name="Fujiyama A."/>
            <person name="Sasaki T."/>
            <person name="Shimizu A."/>
            <person name="Asakawa S."/>
            <person name="Shimizu N."/>
            <person name="Hashimoto S."/>
            <person name="Yang J."/>
            <person name="Lee Y."/>
            <person name="Matsushima K."/>
            <person name="Sugano S."/>
            <person name="Sakaizumi M."/>
            <person name="Narita T."/>
            <person name="Ohishi K."/>
            <person name="Haga S."/>
            <person name="Ohta F."/>
            <person name="Nomoto H."/>
            <person name="Nogata K."/>
            <person name="Morishita T."/>
            <person name="Endo T."/>
            <person name="Shin-I T."/>
            <person name="Takeda H."/>
            <person name="Morishita S."/>
            <person name="Kohara Y."/>
        </authorList>
    </citation>
    <scope>NUCLEOTIDE SEQUENCE [LARGE SCALE GENOMIC DNA]</scope>
    <source>
        <strain>Hd-rR</strain>
    </source>
</reference>
<name>A0A3P9HAB7_ORYLA</name>
<evidence type="ECO:0000259" key="2">
    <source>
        <dbReference type="PROSITE" id="PS50835"/>
    </source>
</evidence>
<dbReference type="InterPro" id="IPR003599">
    <property type="entry name" value="Ig_sub"/>
</dbReference>
<dbReference type="PROSITE" id="PS50835">
    <property type="entry name" value="IG_LIKE"/>
    <property type="match status" value="1"/>
</dbReference>
<dbReference type="InterPro" id="IPR036179">
    <property type="entry name" value="Ig-like_dom_sf"/>
</dbReference>
<reference evidence="3" key="3">
    <citation type="submission" date="2025-08" db="UniProtKB">
        <authorList>
            <consortium name="Ensembl"/>
        </authorList>
    </citation>
    <scope>IDENTIFICATION</scope>
    <source>
        <strain evidence="3">HSOK</strain>
    </source>
</reference>
<feature type="transmembrane region" description="Helical" evidence="1">
    <location>
        <begin position="185"/>
        <end position="208"/>
    </location>
</feature>
<dbReference type="Gene3D" id="2.60.40.10">
    <property type="entry name" value="Immunoglobulins"/>
    <property type="match status" value="1"/>
</dbReference>
<dbReference type="InterPro" id="IPR013106">
    <property type="entry name" value="Ig_V-set"/>
</dbReference>
<keyword evidence="1" id="KW-0812">Transmembrane</keyword>
<reference evidence="3" key="4">
    <citation type="submission" date="2025-09" db="UniProtKB">
        <authorList>
            <consortium name="Ensembl"/>
        </authorList>
    </citation>
    <scope>IDENTIFICATION</scope>
    <source>
        <strain evidence="3">HSOK</strain>
    </source>
</reference>
<evidence type="ECO:0000313" key="4">
    <source>
        <dbReference type="Proteomes" id="UP000265200"/>
    </source>
</evidence>
<dbReference type="PANTHER" id="PTHR15193">
    <property type="entry name" value="CD83 ANTIGEN"/>
    <property type="match status" value="1"/>
</dbReference>
<sequence length="218" mass="24072">MPEVTLLICVSSHQIKHAITEVKSTRNLNFFIAFQLCQLLLVRYAAPIPQVDADCNGNVTLPCPAVNQENMDFLALAWYKEDSNGKRHGIIRKSDDGVMAFENGRSASFGTMHSLLLNWVNASDEGTYLCAMSANVGGQNKDARVELTVRVCRTEVQLTTVNHVTSSRANQTSQVCNEVHIPKTWSLLGFGAVAAVKILLSIITIKVIRSRCLKPRRS</sequence>
<dbReference type="SMART" id="SM00409">
    <property type="entry name" value="IG"/>
    <property type="match status" value="1"/>
</dbReference>
<dbReference type="Ensembl" id="ENSORLT00015007122.1">
    <property type="protein sequence ID" value="ENSORLP00015004722.1"/>
    <property type="gene ID" value="ENSORLG00015005497.1"/>
</dbReference>
<keyword evidence="1" id="KW-0472">Membrane</keyword>
<protein>
    <recommendedName>
        <fullName evidence="2">Ig-like domain-containing protein</fullName>
    </recommendedName>
</protein>
<dbReference type="Proteomes" id="UP000265200">
    <property type="component" value="Chromosome 7"/>
</dbReference>
<dbReference type="InterPro" id="IPR007110">
    <property type="entry name" value="Ig-like_dom"/>
</dbReference>
<evidence type="ECO:0000256" key="1">
    <source>
        <dbReference type="SAM" id="Phobius"/>
    </source>
</evidence>
<evidence type="ECO:0000313" key="3">
    <source>
        <dbReference type="Ensembl" id="ENSORLP00015004722.1"/>
    </source>
</evidence>
<reference evidence="3 4" key="2">
    <citation type="submission" date="2017-04" db="EMBL/GenBank/DDBJ databases">
        <title>CpG methylation of centromeres and impact of large insertions on vertebrate speciation.</title>
        <authorList>
            <person name="Ichikawa K."/>
            <person name="Yoshimura J."/>
            <person name="Morishita S."/>
        </authorList>
    </citation>
    <scope>NUCLEOTIDE SEQUENCE</scope>
    <source>
        <strain evidence="3 4">HSOK</strain>
    </source>
</reference>
<dbReference type="Pfam" id="PF07686">
    <property type="entry name" value="V-set"/>
    <property type="match status" value="1"/>
</dbReference>
<dbReference type="InterPro" id="IPR013783">
    <property type="entry name" value="Ig-like_fold"/>
</dbReference>